<dbReference type="EMBL" id="AVOT02001425">
    <property type="protein sequence ID" value="MBW0466890.1"/>
    <property type="molecule type" value="Genomic_DNA"/>
</dbReference>
<proteinExistence type="predicted"/>
<evidence type="ECO:0008006" key="3">
    <source>
        <dbReference type="Google" id="ProtNLM"/>
    </source>
</evidence>
<comment type="caution">
    <text evidence="1">The sequence shown here is derived from an EMBL/GenBank/DDBJ whole genome shotgun (WGS) entry which is preliminary data.</text>
</comment>
<sequence length="153" mass="17362">MFAQAGGQIDLPDITPITQQTPLTFNRITTEEMKINISSLPLKKAPGPDKLPNELIKVLKDIIADPLENLINRFLQIGHFPQSWKIATTVIIQKENKTDYSDPAENRPIALLNTISKLFERIINTQLTQWVFQKKHYLKATSDINMAGILKNI</sequence>
<dbReference type="OrthoDB" id="412006at2759"/>
<reference evidence="1" key="1">
    <citation type="submission" date="2021-03" db="EMBL/GenBank/DDBJ databases">
        <title>Draft genome sequence of rust myrtle Austropuccinia psidii MF-1, a brazilian biotype.</title>
        <authorList>
            <person name="Quecine M.C."/>
            <person name="Pachon D.M.R."/>
            <person name="Bonatelli M.L."/>
            <person name="Correr F.H."/>
            <person name="Franceschini L.M."/>
            <person name="Leite T.F."/>
            <person name="Margarido G.R.A."/>
            <person name="Almeida C.A."/>
            <person name="Ferrarezi J.A."/>
            <person name="Labate C.A."/>
        </authorList>
    </citation>
    <scope>NUCLEOTIDE SEQUENCE</scope>
    <source>
        <strain evidence="1">MF-1</strain>
    </source>
</reference>
<dbReference type="AlphaFoldDB" id="A0A9Q3BLB8"/>
<name>A0A9Q3BLB8_9BASI</name>
<organism evidence="1 2">
    <name type="scientific">Austropuccinia psidii MF-1</name>
    <dbReference type="NCBI Taxonomy" id="1389203"/>
    <lineage>
        <taxon>Eukaryota</taxon>
        <taxon>Fungi</taxon>
        <taxon>Dikarya</taxon>
        <taxon>Basidiomycota</taxon>
        <taxon>Pucciniomycotina</taxon>
        <taxon>Pucciniomycetes</taxon>
        <taxon>Pucciniales</taxon>
        <taxon>Sphaerophragmiaceae</taxon>
        <taxon>Austropuccinia</taxon>
    </lineage>
</organism>
<dbReference type="Proteomes" id="UP000765509">
    <property type="component" value="Unassembled WGS sequence"/>
</dbReference>
<dbReference type="PANTHER" id="PTHR19446">
    <property type="entry name" value="REVERSE TRANSCRIPTASES"/>
    <property type="match status" value="1"/>
</dbReference>
<evidence type="ECO:0000313" key="2">
    <source>
        <dbReference type="Proteomes" id="UP000765509"/>
    </source>
</evidence>
<gene>
    <name evidence="1" type="ORF">O181_006605</name>
</gene>
<protein>
    <recommendedName>
        <fullName evidence="3">Reverse transcriptase domain-containing protein</fullName>
    </recommendedName>
</protein>
<keyword evidence="2" id="KW-1185">Reference proteome</keyword>
<accession>A0A9Q3BLB8</accession>
<evidence type="ECO:0000313" key="1">
    <source>
        <dbReference type="EMBL" id="MBW0466890.1"/>
    </source>
</evidence>